<organism evidence="1 2">
    <name type="scientific">Plastoroseomonas hellenica</name>
    <dbReference type="NCBI Taxonomy" id="2687306"/>
    <lineage>
        <taxon>Bacteria</taxon>
        <taxon>Pseudomonadati</taxon>
        <taxon>Pseudomonadota</taxon>
        <taxon>Alphaproteobacteria</taxon>
        <taxon>Acetobacterales</taxon>
        <taxon>Acetobacteraceae</taxon>
        <taxon>Plastoroseomonas</taxon>
    </lineage>
</organism>
<evidence type="ECO:0008006" key="3">
    <source>
        <dbReference type="Google" id="ProtNLM"/>
    </source>
</evidence>
<dbReference type="RefSeq" id="WP_211851578.1">
    <property type="nucleotide sequence ID" value="NZ_JAAGBB010000006.1"/>
</dbReference>
<reference evidence="2" key="1">
    <citation type="journal article" date="2021" name="Syst. Appl. Microbiol.">
        <title>Roseomonas hellenica sp. nov., isolated from roots of wild-growing Alkanna tinctoria.</title>
        <authorList>
            <person name="Rat A."/>
            <person name="Naranjo H.D."/>
            <person name="Lebbe L."/>
            <person name="Cnockaert M."/>
            <person name="Krigas N."/>
            <person name="Grigoriadou K."/>
            <person name="Maloupa E."/>
            <person name="Willems A."/>
        </authorList>
    </citation>
    <scope>NUCLEOTIDE SEQUENCE [LARGE SCALE GENOMIC DNA]</scope>
    <source>
        <strain evidence="2">LMG 31523</strain>
    </source>
</reference>
<accession>A0ABS5EUK7</accession>
<dbReference type="Proteomes" id="UP001196870">
    <property type="component" value="Unassembled WGS sequence"/>
</dbReference>
<comment type="caution">
    <text evidence="1">The sequence shown here is derived from an EMBL/GenBank/DDBJ whole genome shotgun (WGS) entry which is preliminary data.</text>
</comment>
<evidence type="ECO:0000313" key="1">
    <source>
        <dbReference type="EMBL" id="MBR0663974.1"/>
    </source>
</evidence>
<proteinExistence type="predicted"/>
<keyword evidence="2" id="KW-1185">Reference proteome</keyword>
<protein>
    <recommendedName>
        <fullName evidence="3">Transposase</fullName>
    </recommendedName>
</protein>
<evidence type="ECO:0000313" key="2">
    <source>
        <dbReference type="Proteomes" id="UP001196870"/>
    </source>
</evidence>
<sequence>MLHIVPEGAAFGECALRSFEPRRFRNSVRAVIARTGRLNGLLIGGVDLDFDATTRLLQPHIHAIIAGDRGGLTDAIRKSYQRRSRASPSVPRRVYRQVLVKEIGPTVEDRASAVTYTAKGYIREIRSYTGEKGRPRRSRPFRLSEPLHAEELLWRAHLSAAEFRLHMGVPRGPARSLRTACETACR</sequence>
<dbReference type="EMBL" id="JAAGBB010000006">
    <property type="protein sequence ID" value="MBR0663974.1"/>
    <property type="molecule type" value="Genomic_DNA"/>
</dbReference>
<gene>
    <name evidence="1" type="ORF">GXW71_06345</name>
</gene>
<name>A0ABS5EUK7_9PROT</name>